<comment type="similarity">
    <text evidence="1">Belongs to the peptidase C48 family.</text>
</comment>
<keyword evidence="5" id="KW-0732">Signal</keyword>
<dbReference type="InterPro" id="IPR038765">
    <property type="entry name" value="Papain-like_cys_pep_sf"/>
</dbReference>
<feature type="compositionally biased region" description="Basic and acidic residues" evidence="4">
    <location>
        <begin position="456"/>
        <end position="468"/>
    </location>
</feature>
<accession>A0A6D2KTT9</accession>
<evidence type="ECO:0000313" key="8">
    <source>
        <dbReference type="Proteomes" id="UP000467841"/>
    </source>
</evidence>
<feature type="chain" id="PRO_5025344629" description="Ubiquitin-like protease family profile domain-containing protein" evidence="5">
    <location>
        <begin position="24"/>
        <end position="1081"/>
    </location>
</feature>
<feature type="compositionally biased region" description="Basic residues" evidence="4">
    <location>
        <begin position="220"/>
        <end position="230"/>
    </location>
</feature>
<dbReference type="InterPro" id="IPR015410">
    <property type="entry name" value="DUF1985"/>
</dbReference>
<dbReference type="SUPFAM" id="SSF54001">
    <property type="entry name" value="Cysteine proteinases"/>
    <property type="match status" value="1"/>
</dbReference>
<evidence type="ECO:0000256" key="3">
    <source>
        <dbReference type="ARBA" id="ARBA00022801"/>
    </source>
</evidence>
<name>A0A6D2KTT9_9BRAS</name>
<organism evidence="7 8">
    <name type="scientific">Microthlaspi erraticum</name>
    <dbReference type="NCBI Taxonomy" id="1685480"/>
    <lineage>
        <taxon>Eukaryota</taxon>
        <taxon>Viridiplantae</taxon>
        <taxon>Streptophyta</taxon>
        <taxon>Embryophyta</taxon>
        <taxon>Tracheophyta</taxon>
        <taxon>Spermatophyta</taxon>
        <taxon>Magnoliopsida</taxon>
        <taxon>eudicotyledons</taxon>
        <taxon>Gunneridae</taxon>
        <taxon>Pentapetalae</taxon>
        <taxon>rosids</taxon>
        <taxon>malvids</taxon>
        <taxon>Brassicales</taxon>
        <taxon>Brassicaceae</taxon>
        <taxon>Coluteocarpeae</taxon>
        <taxon>Microthlaspi</taxon>
    </lineage>
</organism>
<dbReference type="InterPro" id="IPR003653">
    <property type="entry name" value="Peptidase_C48_C"/>
</dbReference>
<feature type="compositionally biased region" description="Basic residues" evidence="4">
    <location>
        <begin position="297"/>
        <end position="312"/>
    </location>
</feature>
<keyword evidence="2" id="KW-0645">Protease</keyword>
<dbReference type="Gene3D" id="3.40.395.10">
    <property type="entry name" value="Adenoviral Proteinase, Chain A"/>
    <property type="match status" value="1"/>
</dbReference>
<feature type="signal peptide" evidence="5">
    <location>
        <begin position="1"/>
        <end position="23"/>
    </location>
</feature>
<dbReference type="GO" id="GO:0008234">
    <property type="term" value="F:cysteine-type peptidase activity"/>
    <property type="evidence" value="ECO:0007669"/>
    <property type="project" value="InterPro"/>
</dbReference>
<evidence type="ECO:0000256" key="4">
    <source>
        <dbReference type="SAM" id="MobiDB-lite"/>
    </source>
</evidence>
<dbReference type="PANTHER" id="PTHR48449:SF1">
    <property type="entry name" value="DUF1985 DOMAIN-CONTAINING PROTEIN"/>
    <property type="match status" value="1"/>
</dbReference>
<evidence type="ECO:0000256" key="5">
    <source>
        <dbReference type="SAM" id="SignalP"/>
    </source>
</evidence>
<dbReference type="OrthoDB" id="1114153at2759"/>
<protein>
    <recommendedName>
        <fullName evidence="6">Ubiquitin-like protease family profile domain-containing protein</fullName>
    </recommendedName>
</protein>
<dbReference type="Pfam" id="PF02902">
    <property type="entry name" value="Peptidase_C48"/>
    <property type="match status" value="1"/>
</dbReference>
<dbReference type="Pfam" id="PF09331">
    <property type="entry name" value="DUF1985"/>
    <property type="match status" value="1"/>
</dbReference>
<evidence type="ECO:0000259" key="6">
    <source>
        <dbReference type="PROSITE" id="PS50600"/>
    </source>
</evidence>
<feature type="region of interest" description="Disordered" evidence="4">
    <location>
        <begin position="449"/>
        <end position="468"/>
    </location>
</feature>
<sequence>MDGERKLRLCLILLVDGVIVVNSQTHKPTPKYVSMLRDIEAFLNFPWGRESFMKTISTMRLLRNPAVKDEDPVATLVKNVGQPSFRLLGFPLALQLLAFQVIPVLLEYLPTTSEDDILLNLQDEHFPTNPSLSYEDVLNAESHPNLCVKPLIPVVAPPGFIGWGEFAEQEVQDRKVSYLEELIANNHRFVKAEWPGGADIYEAIVHVYKPPRVAHEKHVFNRKKEKRPLGVRKSPPTTRKSSRRKVGESSNSGPPEDLAEQNNWLLAEVKYLREEHFKLAARTTKLERKVQFQASRPLRKLSTQRRVPRPKLKTPNTSERDVSGSDDLAADSIISLKEGEIMPRRWMERNLVDESDMRSPPSNHMVFGGSQELMEPPEFSPALNQAASRGSRASTSGVVLDLVRSFGEGDDGKEVWFLDISKCTIIFGFVNIFTRGLCTKKQVHDDEETSCPVVGEQRDNEGGENVEKDVPREAGVDSMECTDEAEKAAPLFESVVNGDASDKMDRDDGRVGLDEEKLNDVQDGMDETGVVAFNIRPSVEQPVEEAAAVTGMVGPEEVVEPQLGGTAGLMGEDELVRHEEVGEGDFGDSHLQSLIDNIVSEGRTPQLHVQTLDSISSTMALPAKVQTAQVCSTSNMTQSFGVPSMYYVWPMQSASLMVSSRNHGDGAWEIVSHAYLFRDPPKVFEPGLSKDVASIGDDRGDGMDLDTGTEEAVQKTTDEVEAVQKTSDDDKMDEVGTEEAVHKESEAVYVESDTVAASTFFGAVEDTGKAKDGEIGVPYISVGDSSPPPQRAAHCPSKMETELANALRAATKDTSEPGRLFPETESQIFALFRKTLSADKDFLHISEDKYDLDNTFFLDLSESQKWISTKHMEILMSYLGAKHSDVLMKEQSSFASPWLISHLQGKYRKFKAAINKEKVRWNENLRKFVLVPGQTWLQEVHTIYAPMIWEDRHWVGLAIHLGTRFVEVLDPFPSLYADRKVDKFMGPVVDMLPHILSNMCPSPTQKKKPFTYSRLRDIYENTRAGDCGPVAVKFLEMHAYNDPAPHLAGITDIMVDEFRKSYAVELYRELVVPLYFPPSSP</sequence>
<dbReference type="Proteomes" id="UP000467841">
    <property type="component" value="Unassembled WGS sequence"/>
</dbReference>
<feature type="region of interest" description="Disordered" evidence="4">
    <location>
        <begin position="289"/>
        <end position="325"/>
    </location>
</feature>
<evidence type="ECO:0000313" key="7">
    <source>
        <dbReference type="EMBL" id="CAA7056645.1"/>
    </source>
</evidence>
<keyword evidence="8" id="KW-1185">Reference proteome</keyword>
<dbReference type="EMBL" id="CACVBM020001651">
    <property type="protein sequence ID" value="CAA7056645.1"/>
    <property type="molecule type" value="Genomic_DNA"/>
</dbReference>
<evidence type="ECO:0000256" key="2">
    <source>
        <dbReference type="ARBA" id="ARBA00022670"/>
    </source>
</evidence>
<dbReference type="PANTHER" id="PTHR48449">
    <property type="entry name" value="DUF1985 DOMAIN-CONTAINING PROTEIN"/>
    <property type="match status" value="1"/>
</dbReference>
<proteinExistence type="inferred from homology"/>
<reference evidence="7" key="1">
    <citation type="submission" date="2020-01" db="EMBL/GenBank/DDBJ databases">
        <authorList>
            <person name="Mishra B."/>
        </authorList>
    </citation>
    <scope>NUCLEOTIDE SEQUENCE [LARGE SCALE GENOMIC DNA]</scope>
</reference>
<feature type="region of interest" description="Disordered" evidence="4">
    <location>
        <begin position="216"/>
        <end position="259"/>
    </location>
</feature>
<evidence type="ECO:0000256" key="1">
    <source>
        <dbReference type="ARBA" id="ARBA00005234"/>
    </source>
</evidence>
<comment type="caution">
    <text evidence="7">The sequence shown here is derived from an EMBL/GenBank/DDBJ whole genome shotgun (WGS) entry which is preliminary data.</text>
</comment>
<dbReference type="GO" id="GO:0006508">
    <property type="term" value="P:proteolysis"/>
    <property type="evidence" value="ECO:0007669"/>
    <property type="project" value="UniProtKB-KW"/>
</dbReference>
<gene>
    <name evidence="7" type="ORF">MERR_LOCUS43881</name>
</gene>
<feature type="domain" description="Ubiquitin-like protease family profile" evidence="6">
    <location>
        <begin position="850"/>
        <end position="1038"/>
    </location>
</feature>
<dbReference type="AlphaFoldDB" id="A0A6D2KTT9"/>
<dbReference type="PROSITE" id="PS50600">
    <property type="entry name" value="ULP_PROTEASE"/>
    <property type="match status" value="1"/>
</dbReference>
<keyword evidence="3" id="KW-0378">Hydrolase</keyword>